<reference evidence="1 2" key="1">
    <citation type="submission" date="2015-05" db="EMBL/GenBank/DDBJ databases">
        <title>Genome sequence of Mycobacterium heraklionense Davo strain.</title>
        <authorList>
            <person name="Greninger A.L."/>
            <person name="Cunningham G."/>
            <person name="Miller S."/>
        </authorList>
    </citation>
    <scope>NUCLEOTIDE SEQUENCE [LARGE SCALE GENOMIC DNA]</scope>
    <source>
        <strain evidence="1 2">Davo</strain>
    </source>
</reference>
<sequence>MSRLPGDTSTPEADFAWALARLDETGGVPTELNLGSGICTALNLYAFTRDPAYLAKAKRLLRRQVRGR</sequence>
<dbReference type="RefSeq" id="WP_047317290.1">
    <property type="nucleotide sequence ID" value="NZ_LDPO01000001.1"/>
</dbReference>
<protein>
    <submittedName>
        <fullName evidence="1">Uncharacterized protein</fullName>
    </submittedName>
</protein>
<gene>
    <name evidence="1" type="ORF">ABW16_01245</name>
</gene>
<dbReference type="Proteomes" id="UP000036464">
    <property type="component" value="Unassembled WGS sequence"/>
</dbReference>
<name>A0ABR5FKD8_9MYCO</name>
<accession>A0ABR5FKD8</accession>
<keyword evidence="2" id="KW-1185">Reference proteome</keyword>
<comment type="caution">
    <text evidence="1">The sequence shown here is derived from an EMBL/GenBank/DDBJ whole genome shotgun (WGS) entry which is preliminary data.</text>
</comment>
<organism evidence="1 2">
    <name type="scientific">Mycolicibacter heraklionensis</name>
    <dbReference type="NCBI Taxonomy" id="512402"/>
    <lineage>
        <taxon>Bacteria</taxon>
        <taxon>Bacillati</taxon>
        <taxon>Actinomycetota</taxon>
        <taxon>Actinomycetes</taxon>
        <taxon>Mycobacteriales</taxon>
        <taxon>Mycobacteriaceae</taxon>
        <taxon>Mycolicibacter</taxon>
    </lineage>
</organism>
<evidence type="ECO:0000313" key="1">
    <source>
        <dbReference type="EMBL" id="KLO31503.1"/>
    </source>
</evidence>
<proteinExistence type="predicted"/>
<dbReference type="EMBL" id="LDPO01000001">
    <property type="protein sequence ID" value="KLO31503.1"/>
    <property type="molecule type" value="Genomic_DNA"/>
</dbReference>
<evidence type="ECO:0000313" key="2">
    <source>
        <dbReference type="Proteomes" id="UP000036464"/>
    </source>
</evidence>